<dbReference type="EMBL" id="JARKIE010000063">
    <property type="protein sequence ID" value="KAJ7690684.1"/>
    <property type="molecule type" value="Genomic_DNA"/>
</dbReference>
<feature type="compositionally biased region" description="Basic residues" evidence="4">
    <location>
        <begin position="925"/>
        <end position="937"/>
    </location>
</feature>
<evidence type="ECO:0000256" key="4">
    <source>
        <dbReference type="SAM" id="MobiDB-lite"/>
    </source>
</evidence>
<comment type="caution">
    <text evidence="5">The sequence shown here is derived from an EMBL/GenBank/DDBJ whole genome shotgun (WGS) entry which is preliminary data.</text>
</comment>
<feature type="compositionally biased region" description="Polar residues" evidence="4">
    <location>
        <begin position="424"/>
        <end position="439"/>
    </location>
</feature>
<evidence type="ECO:0000256" key="3">
    <source>
        <dbReference type="PROSITE-ProRule" id="PRU00023"/>
    </source>
</evidence>
<dbReference type="PROSITE" id="PS50297">
    <property type="entry name" value="ANK_REP_REGION"/>
    <property type="match status" value="2"/>
</dbReference>
<feature type="region of interest" description="Disordered" evidence="4">
    <location>
        <begin position="695"/>
        <end position="757"/>
    </location>
</feature>
<dbReference type="Pfam" id="PF12796">
    <property type="entry name" value="Ank_2"/>
    <property type="match status" value="2"/>
</dbReference>
<dbReference type="PROSITE" id="PS50088">
    <property type="entry name" value="ANK_REPEAT"/>
    <property type="match status" value="2"/>
</dbReference>
<reference evidence="5" key="1">
    <citation type="submission" date="2023-03" db="EMBL/GenBank/DDBJ databases">
        <title>Massive genome expansion in bonnet fungi (Mycena s.s.) driven by repeated elements and novel gene families across ecological guilds.</title>
        <authorList>
            <consortium name="Lawrence Berkeley National Laboratory"/>
            <person name="Harder C.B."/>
            <person name="Miyauchi S."/>
            <person name="Viragh M."/>
            <person name="Kuo A."/>
            <person name="Thoen E."/>
            <person name="Andreopoulos B."/>
            <person name="Lu D."/>
            <person name="Skrede I."/>
            <person name="Drula E."/>
            <person name="Henrissat B."/>
            <person name="Morin E."/>
            <person name="Kohler A."/>
            <person name="Barry K."/>
            <person name="LaButti K."/>
            <person name="Morin E."/>
            <person name="Salamov A."/>
            <person name="Lipzen A."/>
            <person name="Mereny Z."/>
            <person name="Hegedus B."/>
            <person name="Baldrian P."/>
            <person name="Stursova M."/>
            <person name="Weitz H."/>
            <person name="Taylor A."/>
            <person name="Grigoriev I.V."/>
            <person name="Nagy L.G."/>
            <person name="Martin F."/>
            <person name="Kauserud H."/>
        </authorList>
    </citation>
    <scope>NUCLEOTIDE SEQUENCE</scope>
    <source>
        <strain evidence="5">CBHHK067</strain>
    </source>
</reference>
<dbReference type="SUPFAM" id="SSF48403">
    <property type="entry name" value="Ankyrin repeat"/>
    <property type="match status" value="1"/>
</dbReference>
<keyword evidence="2 3" id="KW-0040">ANK repeat</keyword>
<dbReference type="PANTHER" id="PTHR24173">
    <property type="entry name" value="ANKYRIN REPEAT CONTAINING"/>
    <property type="match status" value="1"/>
</dbReference>
<accession>A0AAD7DG86</accession>
<dbReference type="Gene3D" id="1.25.40.20">
    <property type="entry name" value="Ankyrin repeat-containing domain"/>
    <property type="match status" value="1"/>
</dbReference>
<feature type="compositionally biased region" description="Low complexity" evidence="4">
    <location>
        <begin position="512"/>
        <end position="521"/>
    </location>
</feature>
<feature type="compositionally biased region" description="Low complexity" evidence="4">
    <location>
        <begin position="578"/>
        <end position="598"/>
    </location>
</feature>
<keyword evidence="6" id="KW-1185">Reference proteome</keyword>
<dbReference type="InterPro" id="IPR002110">
    <property type="entry name" value="Ankyrin_rpt"/>
</dbReference>
<sequence length="1083" mass="114021">MPVPLWANKAEAKAEARYNVTTEFPSLGLHSAAATGNVGLVEYALARGQPINSVLDGVLPLHAAAAGGNERVVKLLIERGADVNAPRLPRRYSNDKNRDTSAPIVGTSGSTPLHFAAANGNTSIVTTLLLRGAHANRADKHGITPEMLARQNGWDECAEVLKSWILNKDRDLPERQGPAEIDEPVGIPLSRFASRDRDGSSTLGDGESSTRKRIHMKRSMDTALSMLKGSSPASSEAVKPPLPSSSTSNLPAHTSTLTPPPSPMKPFGEYTFYSNSPSPSPIDPNTRRPSLPQITYPVPPAVNRKTSLATRANPRRPRSAGTDAEREVEAGIPTFGRGGAGRRLGSKYSLLNMFKKGQTDGNGAGVPLERTGTQASTSSASAIPPTSALSSSSSVALSQPSADSSPGPPSVNLAEPFVRRPHMSPSSQPQQLPGMQKSPSRPPIPLAVDLHNALAQHEQRNRSGSGASAPFEPGVFMGAALNEGGSGSPGSPSSFTRLGVYRPSHVRDRSGSRGSSNRAGSIFDDDFVVTGDTGGKAGRPGILRAHNRSISNGPAPPTAVRALRFDPASGGSSRNDSPGRSGSSLGLRGSTSAGSLSRLRGETGGNERELPDSAPAAVQDFDLEALERTFMEDEDEDEYSYGRPLPNSRLGIVVDTETPVLLSDARPRGLSLTSSSLSSLSPVLSTVDADPTIQADFPFSISQPPPILFDGQPPRDPSPPDNRGRGDSVSSTSTTESQINPQMSASGTTSGSGSVTVTTPLQAPEMLAVSPEGSPMPLQTTLDGEDGVLVEAEQGAKPQANRLKERRSHTPLDINLSLISSHAQAEALVQKELQDILEMPVVSADAKVATGWTPLSARLAAYGESLELERKFRTEVTPVDEETPTVARPQPAGASSKAAASARRAAGSRHNGVDRQSSLDLKPSSARRRLKEPKRPHTSSGTESPSTESAPTHHSSRSTSAVSSQSDLRSIPIVVKSAATAAEVANANYRVRRARTPDPELGLSRVSSLDGIDSADTELGPTLTRVSTAPIPPTREKRDLARHIASANKLTRMGFSPAQQAKQDSKRFGGLKSLMQTLKGKPV</sequence>
<feature type="compositionally biased region" description="Low complexity" evidence="4">
    <location>
        <begin position="744"/>
        <end position="757"/>
    </location>
</feature>
<organism evidence="5 6">
    <name type="scientific">Mycena rosella</name>
    <name type="common">Pink bonnet</name>
    <name type="synonym">Agaricus rosellus</name>
    <dbReference type="NCBI Taxonomy" id="1033263"/>
    <lineage>
        <taxon>Eukaryota</taxon>
        <taxon>Fungi</taxon>
        <taxon>Dikarya</taxon>
        <taxon>Basidiomycota</taxon>
        <taxon>Agaricomycotina</taxon>
        <taxon>Agaricomycetes</taxon>
        <taxon>Agaricomycetidae</taxon>
        <taxon>Agaricales</taxon>
        <taxon>Marasmiineae</taxon>
        <taxon>Mycenaceae</taxon>
        <taxon>Mycena</taxon>
    </lineage>
</organism>
<evidence type="ECO:0000256" key="1">
    <source>
        <dbReference type="ARBA" id="ARBA00022737"/>
    </source>
</evidence>
<feature type="region of interest" description="Disordered" evidence="4">
    <location>
        <begin position="873"/>
        <end position="968"/>
    </location>
</feature>
<name>A0AAD7DG86_MYCRO</name>
<gene>
    <name evidence="5" type="ORF">B0H17DRAFT_584408</name>
</gene>
<evidence type="ECO:0000313" key="5">
    <source>
        <dbReference type="EMBL" id="KAJ7690684.1"/>
    </source>
</evidence>
<evidence type="ECO:0000313" key="6">
    <source>
        <dbReference type="Proteomes" id="UP001221757"/>
    </source>
</evidence>
<keyword evidence="1" id="KW-0677">Repeat</keyword>
<evidence type="ECO:0008006" key="7">
    <source>
        <dbReference type="Google" id="ProtNLM"/>
    </source>
</evidence>
<evidence type="ECO:0000256" key="2">
    <source>
        <dbReference type="ARBA" id="ARBA00023043"/>
    </source>
</evidence>
<feature type="region of interest" description="Disordered" evidence="4">
    <location>
        <begin position="174"/>
        <end position="450"/>
    </location>
</feature>
<dbReference type="SMART" id="SM00248">
    <property type="entry name" value="ANK"/>
    <property type="match status" value="3"/>
</dbReference>
<feature type="repeat" description="ANK" evidence="3">
    <location>
        <begin position="56"/>
        <end position="88"/>
    </location>
</feature>
<feature type="repeat" description="ANK" evidence="3">
    <location>
        <begin position="108"/>
        <end position="140"/>
    </location>
</feature>
<dbReference type="PANTHER" id="PTHR24173:SF74">
    <property type="entry name" value="ANKYRIN REPEAT DOMAIN-CONTAINING PROTEIN 16"/>
    <property type="match status" value="1"/>
</dbReference>
<feature type="compositionally biased region" description="Basic and acidic residues" evidence="4">
    <location>
        <begin position="599"/>
        <end position="611"/>
    </location>
</feature>
<feature type="compositionally biased region" description="Low complexity" evidence="4">
    <location>
        <begin position="892"/>
        <end position="909"/>
    </location>
</feature>
<feature type="region of interest" description="Disordered" evidence="4">
    <location>
        <begin position="478"/>
        <end position="647"/>
    </location>
</feature>
<proteinExistence type="predicted"/>
<feature type="compositionally biased region" description="Low complexity" evidence="4">
    <location>
        <begin position="938"/>
        <end position="966"/>
    </location>
</feature>
<dbReference type="Proteomes" id="UP001221757">
    <property type="component" value="Unassembled WGS sequence"/>
</dbReference>
<dbReference type="InterPro" id="IPR036770">
    <property type="entry name" value="Ankyrin_rpt-contain_sf"/>
</dbReference>
<dbReference type="AlphaFoldDB" id="A0AAD7DG86"/>
<feature type="compositionally biased region" description="Low complexity" evidence="4">
    <location>
        <begin position="373"/>
        <end position="405"/>
    </location>
</feature>
<protein>
    <recommendedName>
        <fullName evidence="7">Ankyrin</fullName>
    </recommendedName>
</protein>
<feature type="region of interest" description="Disordered" evidence="4">
    <location>
        <begin position="1012"/>
        <end position="1032"/>
    </location>
</feature>
<feature type="compositionally biased region" description="Polar residues" evidence="4">
    <location>
        <begin position="728"/>
        <end position="743"/>
    </location>
</feature>
<feature type="region of interest" description="Disordered" evidence="4">
    <location>
        <begin position="1056"/>
        <end position="1083"/>
    </location>
</feature>